<feature type="transmembrane region" description="Helical" evidence="7">
    <location>
        <begin position="257"/>
        <end position="282"/>
    </location>
</feature>
<keyword evidence="3 7" id="KW-0812">Transmembrane</keyword>
<keyword evidence="5 7" id="KW-0472">Membrane</keyword>
<dbReference type="RefSeq" id="WP_166644318.1">
    <property type="nucleotide sequence ID" value="NZ_SNYA01000005.1"/>
</dbReference>
<proteinExistence type="inferred from homology"/>
<dbReference type="Proteomes" id="UP000295601">
    <property type="component" value="Unassembled WGS sequence"/>
</dbReference>
<evidence type="ECO:0000259" key="9">
    <source>
        <dbReference type="Pfam" id="PF12704"/>
    </source>
</evidence>
<dbReference type="GO" id="GO:0022857">
    <property type="term" value="F:transmembrane transporter activity"/>
    <property type="evidence" value="ECO:0007669"/>
    <property type="project" value="TreeGrafter"/>
</dbReference>
<feature type="domain" description="MacB-like periplasmic core" evidence="9">
    <location>
        <begin position="8"/>
        <end position="198"/>
    </location>
</feature>
<dbReference type="InterPro" id="IPR025857">
    <property type="entry name" value="MacB_PCD"/>
</dbReference>
<keyword evidence="11" id="KW-1185">Reference proteome</keyword>
<evidence type="ECO:0000313" key="11">
    <source>
        <dbReference type="Proteomes" id="UP000295601"/>
    </source>
</evidence>
<organism evidence="10 11">
    <name type="scientific">Leucobacter luti</name>
    <dbReference type="NCBI Taxonomy" id="340320"/>
    <lineage>
        <taxon>Bacteria</taxon>
        <taxon>Bacillati</taxon>
        <taxon>Actinomycetota</taxon>
        <taxon>Actinomycetes</taxon>
        <taxon>Micrococcales</taxon>
        <taxon>Microbacteriaceae</taxon>
        <taxon>Leucobacter</taxon>
    </lineage>
</organism>
<comment type="caution">
    <text evidence="10">The sequence shown here is derived from an EMBL/GenBank/DDBJ whole genome shotgun (WGS) entry which is preliminary data.</text>
</comment>
<evidence type="ECO:0000256" key="7">
    <source>
        <dbReference type="SAM" id="Phobius"/>
    </source>
</evidence>
<evidence type="ECO:0000256" key="3">
    <source>
        <dbReference type="ARBA" id="ARBA00022692"/>
    </source>
</evidence>
<comment type="similarity">
    <text evidence="6">Belongs to the ABC-4 integral membrane protein family.</text>
</comment>
<evidence type="ECO:0000313" key="10">
    <source>
        <dbReference type="EMBL" id="TDP91579.1"/>
    </source>
</evidence>
<accession>A0A4R6RWZ5</accession>
<feature type="transmembrane region" description="Helical" evidence="7">
    <location>
        <begin position="314"/>
        <end position="334"/>
    </location>
</feature>
<dbReference type="PANTHER" id="PTHR30572:SF4">
    <property type="entry name" value="ABC TRANSPORTER PERMEASE YTRF"/>
    <property type="match status" value="1"/>
</dbReference>
<dbReference type="GO" id="GO:0005886">
    <property type="term" value="C:plasma membrane"/>
    <property type="evidence" value="ECO:0007669"/>
    <property type="project" value="UniProtKB-SubCell"/>
</dbReference>
<feature type="domain" description="ABC3 transporter permease C-terminal" evidence="8">
    <location>
        <begin position="260"/>
        <end position="373"/>
    </location>
</feature>
<evidence type="ECO:0000256" key="2">
    <source>
        <dbReference type="ARBA" id="ARBA00022475"/>
    </source>
</evidence>
<feature type="transmembrane region" description="Helical" evidence="7">
    <location>
        <begin position="9"/>
        <end position="28"/>
    </location>
</feature>
<dbReference type="AlphaFoldDB" id="A0A4R6RWZ5"/>
<dbReference type="PANTHER" id="PTHR30572">
    <property type="entry name" value="MEMBRANE COMPONENT OF TRANSPORTER-RELATED"/>
    <property type="match status" value="1"/>
</dbReference>
<sequence>MLQPSSRSVLTIIGTALGIGGFVAILGVTETANGQITKAFTELSSTVVIAHATEEAVASPDEPFPADARTRVSRISGVTTVAEWRRILPRTISALPPGSRDAPSSDSSILAVSPEYWDYVGGQLGEGRFFDEALSEYPVAVVGRELARSMSLAPVETSPTIYINRVPVTVIGIAADTRGDSALLSSIAIPHEFAIQNFASDVTAAALGVNTRVGASTVVSEQLALAINPQHPDRVRVVPPPKPSLARNQVAVSVQTLLFSLACITLLVGAVGITNSALIGVLSRAPEIGLRRALGAMPRHIALQFVLESAIRGLLGGAIGTAVGVLTVVVIAAIQQWTPVLHPLTLVLAPIAGLGIGCLAGAYPAWKAARLDPLAAFRTL</sequence>
<keyword evidence="4 7" id="KW-1133">Transmembrane helix</keyword>
<evidence type="ECO:0000256" key="1">
    <source>
        <dbReference type="ARBA" id="ARBA00004651"/>
    </source>
</evidence>
<name>A0A4R6RWZ5_9MICO</name>
<reference evidence="10 11" key="1">
    <citation type="submission" date="2019-03" db="EMBL/GenBank/DDBJ databases">
        <title>Genomic analyses of the natural microbiome of Caenorhabditis elegans.</title>
        <authorList>
            <person name="Samuel B."/>
        </authorList>
    </citation>
    <scope>NUCLEOTIDE SEQUENCE [LARGE SCALE GENOMIC DNA]</scope>
    <source>
        <strain evidence="10 11">JUb18</strain>
    </source>
</reference>
<gene>
    <name evidence="10" type="ORF">EDF62_2197</name>
</gene>
<evidence type="ECO:0000256" key="4">
    <source>
        <dbReference type="ARBA" id="ARBA00022989"/>
    </source>
</evidence>
<dbReference type="Pfam" id="PF02687">
    <property type="entry name" value="FtsX"/>
    <property type="match status" value="1"/>
</dbReference>
<comment type="subcellular location">
    <subcellularLocation>
        <location evidence="1">Cell membrane</location>
        <topology evidence="1">Multi-pass membrane protein</topology>
    </subcellularLocation>
</comment>
<protein>
    <submittedName>
        <fullName evidence="10">Putative ABC transport system permease protein</fullName>
    </submittedName>
</protein>
<evidence type="ECO:0000259" key="8">
    <source>
        <dbReference type="Pfam" id="PF02687"/>
    </source>
</evidence>
<feature type="transmembrane region" description="Helical" evidence="7">
    <location>
        <begin position="340"/>
        <end position="363"/>
    </location>
</feature>
<dbReference type="InterPro" id="IPR050250">
    <property type="entry name" value="Macrolide_Exporter_MacB"/>
</dbReference>
<evidence type="ECO:0000256" key="6">
    <source>
        <dbReference type="ARBA" id="ARBA00038076"/>
    </source>
</evidence>
<dbReference type="Pfam" id="PF12704">
    <property type="entry name" value="MacB_PCD"/>
    <property type="match status" value="1"/>
</dbReference>
<dbReference type="InterPro" id="IPR003838">
    <property type="entry name" value="ABC3_permease_C"/>
</dbReference>
<dbReference type="EMBL" id="SNYA01000005">
    <property type="protein sequence ID" value="TDP91579.1"/>
    <property type="molecule type" value="Genomic_DNA"/>
</dbReference>
<keyword evidence="2" id="KW-1003">Cell membrane</keyword>
<evidence type="ECO:0000256" key="5">
    <source>
        <dbReference type="ARBA" id="ARBA00023136"/>
    </source>
</evidence>